<keyword evidence="12 17" id="KW-0239">DNA-directed DNA polymerase</keyword>
<keyword evidence="11 17" id="KW-0460">Magnesium</keyword>
<sequence length="436" mass="47137">MSPTLCRDCATLLVAPLPARGRCPRCNSPRLVSHPELARLTIAHVDCDAFFAAVEKRDDPSLADVPLIVGGGRRGVVSTCCYLARIHGVRSAMPMFKALKLCPDAVVLRPNFEKYVTVGREVRERMRALTPLVQPLSIDEAFLDLAGTERLHGAPPAVVMARFAKAVETEVGITVSVGLAPNKFLAKFASDAEKPRGFTVIGSGDAEARLADEPVTQLPGVGPAAASRLAKAGITHVRQLQRAEEVELMRRFGETGQRLKRLAHGRDDRAVDPASERKSVSAETTFEEDIADRAELLALLRHLSEKVSTRLKAADIAGRTVTLKLKTPDFRTHTRALSLPAPTAMAHRIFAAGKALLAGEADGRRFRLIGIGVSHLVPIATADAEELFDPARGRLGKAEKAMDALRARFGNDAVIYGQTLSDPRRRSGTPPRRTGE</sequence>
<dbReference type="Pfam" id="PF11799">
    <property type="entry name" value="IMS_C"/>
    <property type="match status" value="1"/>
</dbReference>
<dbReference type="Pfam" id="PF00817">
    <property type="entry name" value="IMS"/>
    <property type="match status" value="1"/>
</dbReference>
<keyword evidence="13 17" id="KW-0238">DNA-binding</keyword>
<evidence type="ECO:0000256" key="15">
    <source>
        <dbReference type="ARBA" id="ARBA00025589"/>
    </source>
</evidence>
<evidence type="ECO:0000259" key="18">
    <source>
        <dbReference type="PROSITE" id="PS50173"/>
    </source>
</evidence>
<feature type="site" description="Substrate discrimination" evidence="17">
    <location>
        <position position="51"/>
    </location>
</feature>
<evidence type="ECO:0000256" key="7">
    <source>
        <dbReference type="ARBA" id="ARBA00022695"/>
    </source>
</evidence>
<dbReference type="InterPro" id="IPR017961">
    <property type="entry name" value="DNA_pol_Y-fam_little_finger"/>
</dbReference>
<dbReference type="GO" id="GO:0042276">
    <property type="term" value="P:error-prone translesion synthesis"/>
    <property type="evidence" value="ECO:0007669"/>
    <property type="project" value="TreeGrafter"/>
</dbReference>
<keyword evidence="6 17" id="KW-0808">Transferase</keyword>
<keyword evidence="5 17" id="KW-0963">Cytoplasm</keyword>
<dbReference type="CDD" id="cd03586">
    <property type="entry name" value="PolY_Pol_IV_kappa"/>
    <property type="match status" value="1"/>
</dbReference>
<dbReference type="SUPFAM" id="SSF100879">
    <property type="entry name" value="Lesion bypass DNA polymerase (Y-family), little finger domain"/>
    <property type="match status" value="1"/>
</dbReference>
<evidence type="ECO:0000256" key="3">
    <source>
        <dbReference type="ARBA" id="ARBA00011245"/>
    </source>
</evidence>
<dbReference type="HAMAP" id="MF_01113">
    <property type="entry name" value="DNApol_IV"/>
    <property type="match status" value="1"/>
</dbReference>
<dbReference type="FunFam" id="3.40.1170.60:FF:000001">
    <property type="entry name" value="DNA polymerase IV"/>
    <property type="match status" value="1"/>
</dbReference>
<evidence type="ECO:0000313" key="19">
    <source>
        <dbReference type="EMBL" id="MBJ3777648.1"/>
    </source>
</evidence>
<dbReference type="InterPro" id="IPR050116">
    <property type="entry name" value="DNA_polymerase-Y"/>
</dbReference>
<dbReference type="PROSITE" id="PS50173">
    <property type="entry name" value="UMUC"/>
    <property type="match status" value="1"/>
</dbReference>
<feature type="binding site" evidence="17">
    <location>
        <position position="139"/>
    </location>
    <ligand>
        <name>Mg(2+)</name>
        <dbReference type="ChEBI" id="CHEBI:18420"/>
    </ligand>
</feature>
<proteinExistence type="inferred from homology"/>
<dbReference type="InterPro" id="IPR001126">
    <property type="entry name" value="UmuC"/>
</dbReference>
<evidence type="ECO:0000256" key="5">
    <source>
        <dbReference type="ARBA" id="ARBA00022490"/>
    </source>
</evidence>
<comment type="caution">
    <text evidence="19">The sequence shown here is derived from an EMBL/GenBank/DDBJ whole genome shotgun (WGS) entry which is preliminary data.</text>
</comment>
<evidence type="ECO:0000256" key="1">
    <source>
        <dbReference type="ARBA" id="ARBA00004496"/>
    </source>
</evidence>
<keyword evidence="14 17" id="KW-0234">DNA repair</keyword>
<keyword evidence="10 17" id="KW-0227">DNA damage</keyword>
<comment type="cofactor">
    <cofactor evidence="17">
        <name>Mg(2+)</name>
        <dbReference type="ChEBI" id="CHEBI:18420"/>
    </cofactor>
    <text evidence="17">Binds 2 magnesium ions per subunit.</text>
</comment>
<dbReference type="FunFam" id="3.30.1490.100:FF:000004">
    <property type="entry name" value="DNA polymerase IV"/>
    <property type="match status" value="1"/>
</dbReference>
<dbReference type="Gene3D" id="3.30.1490.100">
    <property type="entry name" value="DNA polymerase, Y-family, little finger domain"/>
    <property type="match status" value="1"/>
</dbReference>
<evidence type="ECO:0000256" key="13">
    <source>
        <dbReference type="ARBA" id="ARBA00023125"/>
    </source>
</evidence>
<evidence type="ECO:0000256" key="16">
    <source>
        <dbReference type="ARBA" id="ARBA00049244"/>
    </source>
</evidence>
<dbReference type="GO" id="GO:0003887">
    <property type="term" value="F:DNA-directed DNA polymerase activity"/>
    <property type="evidence" value="ECO:0007669"/>
    <property type="project" value="UniProtKB-UniRule"/>
</dbReference>
<evidence type="ECO:0000256" key="14">
    <source>
        <dbReference type="ARBA" id="ARBA00023204"/>
    </source>
</evidence>
<dbReference type="InterPro" id="IPR043128">
    <property type="entry name" value="Rev_trsase/Diguanyl_cyclase"/>
</dbReference>
<dbReference type="Gene3D" id="3.40.1170.60">
    <property type="match status" value="1"/>
</dbReference>
<evidence type="ECO:0000256" key="12">
    <source>
        <dbReference type="ARBA" id="ARBA00022932"/>
    </source>
</evidence>
<accession>A0A934IJI8</accession>
<keyword evidence="7 17" id="KW-0548">Nucleotidyltransferase</keyword>
<organism evidence="19 20">
    <name type="scientific">Acuticoccus mangrovi</name>
    <dbReference type="NCBI Taxonomy" id="2796142"/>
    <lineage>
        <taxon>Bacteria</taxon>
        <taxon>Pseudomonadati</taxon>
        <taxon>Pseudomonadota</taxon>
        <taxon>Alphaproteobacteria</taxon>
        <taxon>Hyphomicrobiales</taxon>
        <taxon>Amorphaceae</taxon>
        <taxon>Acuticoccus</taxon>
    </lineage>
</organism>
<dbReference type="GO" id="GO:0003684">
    <property type="term" value="F:damaged DNA binding"/>
    <property type="evidence" value="ECO:0007669"/>
    <property type="project" value="InterPro"/>
</dbReference>
<evidence type="ECO:0000256" key="17">
    <source>
        <dbReference type="HAMAP-Rule" id="MF_01113"/>
    </source>
</evidence>
<dbReference type="GO" id="GO:0006281">
    <property type="term" value="P:DNA repair"/>
    <property type="evidence" value="ECO:0007669"/>
    <property type="project" value="UniProtKB-UniRule"/>
</dbReference>
<dbReference type="Gene3D" id="3.30.70.270">
    <property type="match status" value="1"/>
</dbReference>
<dbReference type="GO" id="GO:0000287">
    <property type="term" value="F:magnesium ion binding"/>
    <property type="evidence" value="ECO:0007669"/>
    <property type="project" value="UniProtKB-UniRule"/>
</dbReference>
<keyword evidence="20" id="KW-1185">Reference proteome</keyword>
<evidence type="ECO:0000256" key="10">
    <source>
        <dbReference type="ARBA" id="ARBA00022763"/>
    </source>
</evidence>
<dbReference type="PANTHER" id="PTHR11076">
    <property type="entry name" value="DNA REPAIR POLYMERASE UMUC / TRANSFERASE FAMILY MEMBER"/>
    <property type="match status" value="1"/>
</dbReference>
<dbReference type="AlphaFoldDB" id="A0A934IJI8"/>
<dbReference type="NCBIfam" id="NF002751">
    <property type="entry name" value="PRK02794.1"/>
    <property type="match status" value="1"/>
</dbReference>
<name>A0A934IJI8_9HYPH</name>
<comment type="similarity">
    <text evidence="2 17">Belongs to the DNA polymerase type-Y family.</text>
</comment>
<dbReference type="EMBL" id="JAEKJA010000018">
    <property type="protein sequence ID" value="MBJ3777648.1"/>
    <property type="molecule type" value="Genomic_DNA"/>
</dbReference>
<dbReference type="Proteomes" id="UP000609531">
    <property type="component" value="Unassembled WGS sequence"/>
</dbReference>
<protein>
    <recommendedName>
        <fullName evidence="17">DNA polymerase IV</fullName>
        <shortName evidence="17">Pol IV</shortName>
        <ecNumber evidence="17">2.7.7.7</ecNumber>
    </recommendedName>
</protein>
<keyword evidence="8 17" id="KW-0235">DNA replication</keyword>
<feature type="binding site" evidence="17">
    <location>
        <position position="46"/>
    </location>
    <ligand>
        <name>Mg(2+)</name>
        <dbReference type="ChEBI" id="CHEBI:18420"/>
    </ligand>
</feature>
<evidence type="ECO:0000256" key="8">
    <source>
        <dbReference type="ARBA" id="ARBA00022705"/>
    </source>
</evidence>
<comment type="function">
    <text evidence="15 17">Poorly processive, error-prone DNA polymerase involved in untargeted mutagenesis. Copies undamaged DNA at stalled replication forks, which arise in vivo from mismatched or misaligned primer ends. These misaligned primers can be extended by PolIV. Exhibits no 3'-5' exonuclease (proofreading) activity. May be involved in translesional synthesis, in conjunction with the beta clamp from PolIII.</text>
</comment>
<evidence type="ECO:0000256" key="11">
    <source>
        <dbReference type="ARBA" id="ARBA00022842"/>
    </source>
</evidence>
<dbReference type="GO" id="GO:0009432">
    <property type="term" value="P:SOS response"/>
    <property type="evidence" value="ECO:0007669"/>
    <property type="project" value="TreeGrafter"/>
</dbReference>
<reference evidence="19" key="1">
    <citation type="submission" date="2020-12" db="EMBL/GenBank/DDBJ databases">
        <title>Bacterial taxonomy.</title>
        <authorList>
            <person name="Pan X."/>
        </authorList>
    </citation>
    <scope>NUCLEOTIDE SEQUENCE</scope>
    <source>
        <strain evidence="19">B2012</strain>
    </source>
</reference>
<dbReference type="RefSeq" id="WP_198883551.1">
    <property type="nucleotide sequence ID" value="NZ_JAEKJA010000018.1"/>
</dbReference>
<evidence type="ECO:0000256" key="9">
    <source>
        <dbReference type="ARBA" id="ARBA00022723"/>
    </source>
</evidence>
<dbReference type="Pfam" id="PF21999">
    <property type="entry name" value="IMS_HHH_1"/>
    <property type="match status" value="1"/>
</dbReference>
<dbReference type="InterPro" id="IPR036775">
    <property type="entry name" value="DNA_pol_Y-fam_lit_finger_sf"/>
</dbReference>
<feature type="active site" evidence="17">
    <location>
        <position position="140"/>
    </location>
</feature>
<feature type="domain" description="UmuC" evidence="18">
    <location>
        <begin position="42"/>
        <end position="222"/>
    </location>
</feature>
<comment type="subcellular location">
    <subcellularLocation>
        <location evidence="1 17">Cytoplasm</location>
    </subcellularLocation>
</comment>
<keyword evidence="4 17" id="KW-0515">Mutator protein</keyword>
<comment type="catalytic activity">
    <reaction evidence="16 17">
        <text>DNA(n) + a 2'-deoxyribonucleoside 5'-triphosphate = DNA(n+1) + diphosphate</text>
        <dbReference type="Rhea" id="RHEA:22508"/>
        <dbReference type="Rhea" id="RHEA-COMP:17339"/>
        <dbReference type="Rhea" id="RHEA-COMP:17340"/>
        <dbReference type="ChEBI" id="CHEBI:33019"/>
        <dbReference type="ChEBI" id="CHEBI:61560"/>
        <dbReference type="ChEBI" id="CHEBI:173112"/>
        <dbReference type="EC" id="2.7.7.7"/>
    </reaction>
</comment>
<dbReference type="SUPFAM" id="SSF56672">
    <property type="entry name" value="DNA/RNA polymerases"/>
    <property type="match status" value="1"/>
</dbReference>
<dbReference type="EC" id="2.7.7.7" evidence="17"/>
<evidence type="ECO:0000256" key="6">
    <source>
        <dbReference type="ARBA" id="ARBA00022679"/>
    </source>
</evidence>
<dbReference type="NCBIfam" id="NF002677">
    <property type="entry name" value="PRK02406.1"/>
    <property type="match status" value="1"/>
</dbReference>
<comment type="subunit">
    <text evidence="3 17">Monomer.</text>
</comment>
<dbReference type="InterPro" id="IPR053848">
    <property type="entry name" value="IMS_HHH_1"/>
</dbReference>
<dbReference type="Gene3D" id="1.10.150.20">
    <property type="entry name" value="5' to 3' exonuclease, C-terminal subdomain"/>
    <property type="match status" value="1"/>
</dbReference>
<dbReference type="PANTHER" id="PTHR11076:SF33">
    <property type="entry name" value="DNA POLYMERASE KAPPA"/>
    <property type="match status" value="1"/>
</dbReference>
<dbReference type="InterPro" id="IPR022880">
    <property type="entry name" value="DNApol_IV"/>
</dbReference>
<dbReference type="GO" id="GO:0005829">
    <property type="term" value="C:cytosol"/>
    <property type="evidence" value="ECO:0007669"/>
    <property type="project" value="TreeGrafter"/>
</dbReference>
<evidence type="ECO:0000256" key="2">
    <source>
        <dbReference type="ARBA" id="ARBA00010945"/>
    </source>
</evidence>
<evidence type="ECO:0000256" key="4">
    <source>
        <dbReference type="ARBA" id="ARBA00022457"/>
    </source>
</evidence>
<keyword evidence="9 17" id="KW-0479">Metal-binding</keyword>
<evidence type="ECO:0000313" key="20">
    <source>
        <dbReference type="Proteomes" id="UP000609531"/>
    </source>
</evidence>
<dbReference type="GO" id="GO:0006261">
    <property type="term" value="P:DNA-templated DNA replication"/>
    <property type="evidence" value="ECO:0007669"/>
    <property type="project" value="UniProtKB-UniRule"/>
</dbReference>
<dbReference type="InterPro" id="IPR043502">
    <property type="entry name" value="DNA/RNA_pol_sf"/>
</dbReference>
<gene>
    <name evidence="17" type="primary">dinB</name>
    <name evidence="19" type="ORF">JCR33_18225</name>
</gene>